<comment type="caution">
    <text evidence="2">The sequence shown here is derived from an EMBL/GenBank/DDBJ whole genome shotgun (WGS) entry which is preliminary data.</text>
</comment>
<evidence type="ECO:0000313" key="3">
    <source>
        <dbReference type="Proteomes" id="UP001206128"/>
    </source>
</evidence>
<dbReference type="EMBL" id="JAMTCK010000018">
    <property type="protein sequence ID" value="MCP2169372.1"/>
    <property type="molecule type" value="Genomic_DNA"/>
</dbReference>
<dbReference type="Proteomes" id="UP001206128">
    <property type="component" value="Unassembled WGS sequence"/>
</dbReference>
<protein>
    <submittedName>
        <fullName evidence="2">Uncharacterized protein</fullName>
    </submittedName>
</protein>
<gene>
    <name evidence="2" type="ORF">LX83_006257</name>
</gene>
<evidence type="ECO:0000256" key="1">
    <source>
        <dbReference type="SAM" id="MobiDB-lite"/>
    </source>
</evidence>
<name>A0AAE3KJR4_9PSEU</name>
<feature type="region of interest" description="Disordered" evidence="1">
    <location>
        <begin position="52"/>
        <end position="74"/>
    </location>
</feature>
<reference evidence="2" key="1">
    <citation type="submission" date="2022-06" db="EMBL/GenBank/DDBJ databases">
        <title>Genomic Encyclopedia of Archaeal and Bacterial Type Strains, Phase II (KMG-II): from individual species to whole genera.</title>
        <authorList>
            <person name="Goeker M."/>
        </authorList>
    </citation>
    <scope>NUCLEOTIDE SEQUENCE</scope>
    <source>
        <strain evidence="2">DSM 43935</strain>
    </source>
</reference>
<feature type="compositionally biased region" description="Low complexity" evidence="1">
    <location>
        <begin position="52"/>
        <end position="63"/>
    </location>
</feature>
<organism evidence="2 3">
    <name type="scientific">Goodfellowiella coeruleoviolacea</name>
    <dbReference type="NCBI Taxonomy" id="334858"/>
    <lineage>
        <taxon>Bacteria</taxon>
        <taxon>Bacillati</taxon>
        <taxon>Actinomycetota</taxon>
        <taxon>Actinomycetes</taxon>
        <taxon>Pseudonocardiales</taxon>
        <taxon>Pseudonocardiaceae</taxon>
        <taxon>Goodfellowiella</taxon>
    </lineage>
</organism>
<keyword evidence="3" id="KW-1185">Reference proteome</keyword>
<sequence length="225" mass="22930">MGCSPLARAGPAHYGSVVVKGGWRVSSLVLLGALGLVPALAACGASEVAAESPPIPTITAPTSLSRTPTMTDRPLSDDCADVADPEAVDEAVGQQLPGSATHIIGIPEPKIGRTAKLDCYFGIPDGQGLTEAAVLIGLATYADAATAQERYQISLDAERADGAAVTETKVGNQTGMLLSASGTQTLIGTLGKTSYLVTVKKGLVPDDRMTGVLVKLAQHALTPKL</sequence>
<evidence type="ECO:0000313" key="2">
    <source>
        <dbReference type="EMBL" id="MCP2169372.1"/>
    </source>
</evidence>
<accession>A0AAE3KJR4</accession>
<proteinExistence type="predicted"/>
<dbReference type="AlphaFoldDB" id="A0AAE3KJR4"/>